<accession>A0AA86W2Q6</accession>
<dbReference type="Proteomes" id="UP001189624">
    <property type="component" value="Chromosome 10"/>
</dbReference>
<gene>
    <name evidence="2" type="ORF">AYBTSS11_LOCUS29260</name>
</gene>
<proteinExistence type="predicted"/>
<feature type="compositionally biased region" description="Polar residues" evidence="1">
    <location>
        <begin position="1"/>
        <end position="16"/>
    </location>
</feature>
<dbReference type="Gramene" id="rna-AYBTSS11_LOCUS29260">
    <property type="protein sequence ID" value="CAJ1977113.1"/>
    <property type="gene ID" value="gene-AYBTSS11_LOCUS29260"/>
</dbReference>
<protein>
    <submittedName>
        <fullName evidence="2">Uncharacterized protein</fullName>
    </submittedName>
</protein>
<dbReference type="AlphaFoldDB" id="A0AA86W2Q6"/>
<evidence type="ECO:0000256" key="1">
    <source>
        <dbReference type="SAM" id="MobiDB-lite"/>
    </source>
</evidence>
<reference evidence="2" key="1">
    <citation type="submission" date="2023-10" db="EMBL/GenBank/DDBJ databases">
        <authorList>
            <person name="Domelevo Entfellner J.-B."/>
        </authorList>
    </citation>
    <scope>NUCLEOTIDE SEQUENCE</scope>
</reference>
<feature type="region of interest" description="Disordered" evidence="1">
    <location>
        <begin position="1"/>
        <end position="35"/>
    </location>
</feature>
<feature type="compositionally biased region" description="Basic and acidic residues" evidence="1">
    <location>
        <begin position="26"/>
        <end position="35"/>
    </location>
</feature>
<evidence type="ECO:0000313" key="2">
    <source>
        <dbReference type="EMBL" id="CAJ1977113.1"/>
    </source>
</evidence>
<evidence type="ECO:0000313" key="3">
    <source>
        <dbReference type="Proteomes" id="UP001189624"/>
    </source>
</evidence>
<dbReference type="EMBL" id="OY731407">
    <property type="protein sequence ID" value="CAJ1977113.1"/>
    <property type="molecule type" value="Genomic_DNA"/>
</dbReference>
<sequence length="91" mass="9824">MLSEDASTCGSAPTNDTCREGQAGSTEERAHNHRDTCLNPGITCPNIVAQLQPLSTLHGHLSFPHQLLRNGPRHIARAQPHVTPPLSLTNQ</sequence>
<feature type="region of interest" description="Disordered" evidence="1">
    <location>
        <begin position="71"/>
        <end position="91"/>
    </location>
</feature>
<name>A0AA86W2Q6_9FABA</name>
<keyword evidence="3" id="KW-1185">Reference proteome</keyword>
<organism evidence="2 3">
    <name type="scientific">Sphenostylis stenocarpa</name>
    <dbReference type="NCBI Taxonomy" id="92480"/>
    <lineage>
        <taxon>Eukaryota</taxon>
        <taxon>Viridiplantae</taxon>
        <taxon>Streptophyta</taxon>
        <taxon>Embryophyta</taxon>
        <taxon>Tracheophyta</taxon>
        <taxon>Spermatophyta</taxon>
        <taxon>Magnoliopsida</taxon>
        <taxon>eudicotyledons</taxon>
        <taxon>Gunneridae</taxon>
        <taxon>Pentapetalae</taxon>
        <taxon>rosids</taxon>
        <taxon>fabids</taxon>
        <taxon>Fabales</taxon>
        <taxon>Fabaceae</taxon>
        <taxon>Papilionoideae</taxon>
        <taxon>50 kb inversion clade</taxon>
        <taxon>NPAAA clade</taxon>
        <taxon>indigoferoid/millettioid clade</taxon>
        <taxon>Phaseoleae</taxon>
        <taxon>Sphenostylis</taxon>
    </lineage>
</organism>